<comment type="caution">
    <text evidence="7">The sequence shown here is derived from an EMBL/GenBank/DDBJ whole genome shotgun (WGS) entry which is preliminary data.</text>
</comment>
<feature type="region of interest" description="Disordered" evidence="5">
    <location>
        <begin position="221"/>
        <end position="253"/>
    </location>
</feature>
<dbReference type="InterPro" id="IPR050731">
    <property type="entry name" value="HRD1_E3_ubiq-ligases"/>
</dbReference>
<keyword evidence="1" id="KW-0479">Metal-binding</keyword>
<protein>
    <recommendedName>
        <fullName evidence="6">RING-type domain-containing protein</fullName>
    </recommendedName>
</protein>
<dbReference type="InterPro" id="IPR013083">
    <property type="entry name" value="Znf_RING/FYVE/PHD"/>
</dbReference>
<evidence type="ECO:0000256" key="5">
    <source>
        <dbReference type="SAM" id="MobiDB-lite"/>
    </source>
</evidence>
<evidence type="ECO:0000313" key="8">
    <source>
        <dbReference type="Proteomes" id="UP000285146"/>
    </source>
</evidence>
<dbReference type="Gene3D" id="3.30.40.10">
    <property type="entry name" value="Zinc/RING finger domain, C3HC4 (zinc finger)"/>
    <property type="match status" value="1"/>
</dbReference>
<dbReference type="GO" id="GO:0012505">
    <property type="term" value="C:endomembrane system"/>
    <property type="evidence" value="ECO:0007669"/>
    <property type="project" value="TreeGrafter"/>
</dbReference>
<accession>A0A423X0B0</accession>
<dbReference type="CDD" id="cd16448">
    <property type="entry name" value="RING-H2"/>
    <property type="match status" value="1"/>
</dbReference>
<dbReference type="AlphaFoldDB" id="A0A423X0B0"/>
<keyword evidence="2 4" id="KW-0863">Zinc-finger</keyword>
<dbReference type="Proteomes" id="UP000285146">
    <property type="component" value="Unassembled WGS sequence"/>
</dbReference>
<dbReference type="PROSITE" id="PS50089">
    <property type="entry name" value="ZF_RING_2"/>
    <property type="match status" value="1"/>
</dbReference>
<dbReference type="PANTHER" id="PTHR22763">
    <property type="entry name" value="RING ZINC FINGER PROTEIN"/>
    <property type="match status" value="1"/>
</dbReference>
<feature type="region of interest" description="Disordered" evidence="5">
    <location>
        <begin position="1"/>
        <end position="20"/>
    </location>
</feature>
<dbReference type="InterPro" id="IPR001841">
    <property type="entry name" value="Znf_RING"/>
</dbReference>
<keyword evidence="8" id="KW-1185">Reference proteome</keyword>
<evidence type="ECO:0000259" key="6">
    <source>
        <dbReference type="PROSITE" id="PS50089"/>
    </source>
</evidence>
<gene>
    <name evidence="7" type="ORF">VPNG_05730</name>
</gene>
<evidence type="ECO:0000256" key="3">
    <source>
        <dbReference type="ARBA" id="ARBA00022833"/>
    </source>
</evidence>
<sequence length="291" mass="32667">MKKLKSPVKTSVARHDEHSEHHTLDPACAICQVDVGTKSPDGVKETWSITPCGHIFGSVCIKRYLAITDKPLCPVCRTDLFHLCSHPVLPVSYDPKKPLQSRDEAAQKAFPGEPRHGECGFCQKQRLKLARRQRRLEMLEGPSLGTGEEASADDQDEHESEHESEQDHQHELDDYSSSSTDSESEEGARTPRTKGLRWALHLAFTLARLTLDATRIRKMKTHHTEDNDEDESDNMAAADSPQLQATPSRDLPPVPGLYGYWDVAKKGPDWKFLAWFDSQAPKTKTTAEQFS</sequence>
<dbReference type="GO" id="GO:0061630">
    <property type="term" value="F:ubiquitin protein ligase activity"/>
    <property type="evidence" value="ECO:0007669"/>
    <property type="project" value="TreeGrafter"/>
</dbReference>
<proteinExistence type="predicted"/>
<evidence type="ECO:0000256" key="4">
    <source>
        <dbReference type="PROSITE-ProRule" id="PRU00175"/>
    </source>
</evidence>
<evidence type="ECO:0000256" key="2">
    <source>
        <dbReference type="ARBA" id="ARBA00022771"/>
    </source>
</evidence>
<organism evidence="7 8">
    <name type="scientific">Cytospora leucostoma</name>
    <dbReference type="NCBI Taxonomy" id="1230097"/>
    <lineage>
        <taxon>Eukaryota</taxon>
        <taxon>Fungi</taxon>
        <taxon>Dikarya</taxon>
        <taxon>Ascomycota</taxon>
        <taxon>Pezizomycotina</taxon>
        <taxon>Sordariomycetes</taxon>
        <taxon>Sordariomycetidae</taxon>
        <taxon>Diaporthales</taxon>
        <taxon>Cytosporaceae</taxon>
        <taxon>Cytospora</taxon>
    </lineage>
</organism>
<evidence type="ECO:0000313" key="7">
    <source>
        <dbReference type="EMBL" id="ROW09167.1"/>
    </source>
</evidence>
<dbReference type="GO" id="GO:0043161">
    <property type="term" value="P:proteasome-mediated ubiquitin-dependent protein catabolic process"/>
    <property type="evidence" value="ECO:0007669"/>
    <property type="project" value="TreeGrafter"/>
</dbReference>
<feature type="domain" description="RING-type" evidence="6">
    <location>
        <begin position="28"/>
        <end position="77"/>
    </location>
</feature>
<name>A0A423X0B0_9PEZI</name>
<dbReference type="EMBL" id="LKEB01000032">
    <property type="protein sequence ID" value="ROW09167.1"/>
    <property type="molecule type" value="Genomic_DNA"/>
</dbReference>
<evidence type="ECO:0000256" key="1">
    <source>
        <dbReference type="ARBA" id="ARBA00022723"/>
    </source>
</evidence>
<feature type="compositionally biased region" description="Basic and acidic residues" evidence="5">
    <location>
        <begin position="159"/>
        <end position="173"/>
    </location>
</feature>
<dbReference type="STRING" id="1230097.A0A423X0B0"/>
<reference evidence="7 8" key="1">
    <citation type="submission" date="2015-09" db="EMBL/GenBank/DDBJ databases">
        <title>Host preference determinants of Valsa canker pathogens revealed by comparative genomics.</title>
        <authorList>
            <person name="Yin Z."/>
            <person name="Huang L."/>
        </authorList>
    </citation>
    <scope>NUCLEOTIDE SEQUENCE [LARGE SCALE GENOMIC DNA]</scope>
    <source>
        <strain evidence="7 8">SXYLt</strain>
    </source>
</reference>
<dbReference type="SMART" id="SM00184">
    <property type="entry name" value="RING"/>
    <property type="match status" value="1"/>
</dbReference>
<dbReference type="GO" id="GO:0008270">
    <property type="term" value="F:zinc ion binding"/>
    <property type="evidence" value="ECO:0007669"/>
    <property type="project" value="UniProtKB-KW"/>
</dbReference>
<dbReference type="SUPFAM" id="SSF57850">
    <property type="entry name" value="RING/U-box"/>
    <property type="match status" value="1"/>
</dbReference>
<dbReference type="OrthoDB" id="8062037at2759"/>
<keyword evidence="3" id="KW-0862">Zinc</keyword>
<dbReference type="Pfam" id="PF13639">
    <property type="entry name" value="zf-RING_2"/>
    <property type="match status" value="1"/>
</dbReference>
<feature type="region of interest" description="Disordered" evidence="5">
    <location>
        <begin position="138"/>
        <end position="193"/>
    </location>
</feature>
<dbReference type="InParanoid" id="A0A423X0B0"/>